<organism evidence="1 2">
    <name type="scientific">Ambispora gerdemannii</name>
    <dbReference type="NCBI Taxonomy" id="144530"/>
    <lineage>
        <taxon>Eukaryota</taxon>
        <taxon>Fungi</taxon>
        <taxon>Fungi incertae sedis</taxon>
        <taxon>Mucoromycota</taxon>
        <taxon>Glomeromycotina</taxon>
        <taxon>Glomeromycetes</taxon>
        <taxon>Archaeosporales</taxon>
        <taxon>Ambisporaceae</taxon>
        <taxon>Ambispora</taxon>
    </lineage>
</organism>
<name>A0A9N8W817_9GLOM</name>
<comment type="caution">
    <text evidence="1">The sequence shown here is derived from an EMBL/GenBank/DDBJ whole genome shotgun (WGS) entry which is preliminary data.</text>
</comment>
<protein>
    <submittedName>
        <fullName evidence="1">5730_t:CDS:1</fullName>
    </submittedName>
</protein>
<evidence type="ECO:0000313" key="2">
    <source>
        <dbReference type="Proteomes" id="UP000789831"/>
    </source>
</evidence>
<evidence type="ECO:0000313" key="1">
    <source>
        <dbReference type="EMBL" id="CAG8480616.1"/>
    </source>
</evidence>
<dbReference type="Proteomes" id="UP000789831">
    <property type="component" value="Unassembled WGS sequence"/>
</dbReference>
<accession>A0A9N8W817</accession>
<dbReference type="EMBL" id="CAJVPL010000301">
    <property type="protein sequence ID" value="CAG8480616.1"/>
    <property type="molecule type" value="Genomic_DNA"/>
</dbReference>
<reference evidence="1" key="1">
    <citation type="submission" date="2021-06" db="EMBL/GenBank/DDBJ databases">
        <authorList>
            <person name="Kallberg Y."/>
            <person name="Tangrot J."/>
            <person name="Rosling A."/>
        </authorList>
    </citation>
    <scope>NUCLEOTIDE SEQUENCE</scope>
    <source>
        <strain evidence="1">MT106</strain>
    </source>
</reference>
<sequence>MGAGDALLTHGKKDLKADALVAGEDFNENEEEVIRSDEAMETICSVYTKQHPDDDLIDFQSLVPTNVDDFLVGFFSQDLTATEWQNKVDDLQYPDQNDHVMVAERCTLPQLIKVFSLGAYNPLLSIATIESAHHNAFVHPCLDIAKYITNMERFYDRCR</sequence>
<proteinExistence type="predicted"/>
<dbReference type="OrthoDB" id="2345088at2759"/>
<keyword evidence="2" id="KW-1185">Reference proteome</keyword>
<dbReference type="AlphaFoldDB" id="A0A9N8W817"/>
<gene>
    <name evidence="1" type="ORF">AGERDE_LOCUS3214</name>
</gene>